<feature type="non-terminal residue" evidence="4">
    <location>
        <position position="172"/>
    </location>
</feature>
<keyword evidence="2" id="KW-0472">Membrane</keyword>
<keyword evidence="3" id="KW-0732">Signal</keyword>
<reference evidence="4" key="1">
    <citation type="submission" date="2022-06" db="EMBL/GenBank/DDBJ databases">
        <authorList>
            <consortium name="SYNGENTA / RWTH Aachen University"/>
        </authorList>
    </citation>
    <scope>NUCLEOTIDE SEQUENCE</scope>
</reference>
<sequence length="172" mass="18105">MAQRFLPSILLYLVVLSLVSAQDGTRNLVFPNQNSNNQSNTNTNTNTNTNNNANTNTNTNAVTNTHQSNTTATNNNSTSSGNISSNSTNRANTSTTTTTNLTSIKDSTGANQVPAPGATGGKANGRYGPDDQYISSAPRRTLAARSTDLIIIFSVFGISSLALTGPLFLLFL</sequence>
<evidence type="ECO:0000313" key="5">
    <source>
        <dbReference type="Proteomes" id="UP001153365"/>
    </source>
</evidence>
<name>A0AAV0AGR4_PHAPC</name>
<feature type="chain" id="PRO_5043874632" evidence="3">
    <location>
        <begin position="22"/>
        <end position="172"/>
    </location>
</feature>
<keyword evidence="2" id="KW-0812">Transmembrane</keyword>
<evidence type="ECO:0000256" key="2">
    <source>
        <dbReference type="SAM" id="Phobius"/>
    </source>
</evidence>
<dbReference type="Proteomes" id="UP001153365">
    <property type="component" value="Unassembled WGS sequence"/>
</dbReference>
<feature type="signal peptide" evidence="3">
    <location>
        <begin position="1"/>
        <end position="21"/>
    </location>
</feature>
<comment type="caution">
    <text evidence="4">The sequence shown here is derived from an EMBL/GenBank/DDBJ whole genome shotgun (WGS) entry which is preliminary data.</text>
</comment>
<proteinExistence type="predicted"/>
<accession>A0AAV0AGR4</accession>
<gene>
    <name evidence="4" type="ORF">PPACK8108_LOCUS1582</name>
</gene>
<feature type="region of interest" description="Disordered" evidence="1">
    <location>
        <begin position="29"/>
        <end position="132"/>
    </location>
</feature>
<keyword evidence="5" id="KW-1185">Reference proteome</keyword>
<feature type="transmembrane region" description="Helical" evidence="2">
    <location>
        <begin position="149"/>
        <end position="171"/>
    </location>
</feature>
<evidence type="ECO:0000256" key="1">
    <source>
        <dbReference type="SAM" id="MobiDB-lite"/>
    </source>
</evidence>
<feature type="compositionally biased region" description="Low complexity" evidence="1">
    <location>
        <begin position="32"/>
        <end position="103"/>
    </location>
</feature>
<organism evidence="4 5">
    <name type="scientific">Phakopsora pachyrhizi</name>
    <name type="common">Asian soybean rust disease fungus</name>
    <dbReference type="NCBI Taxonomy" id="170000"/>
    <lineage>
        <taxon>Eukaryota</taxon>
        <taxon>Fungi</taxon>
        <taxon>Dikarya</taxon>
        <taxon>Basidiomycota</taxon>
        <taxon>Pucciniomycotina</taxon>
        <taxon>Pucciniomycetes</taxon>
        <taxon>Pucciniales</taxon>
        <taxon>Phakopsoraceae</taxon>
        <taxon>Phakopsora</taxon>
    </lineage>
</organism>
<evidence type="ECO:0000313" key="4">
    <source>
        <dbReference type="EMBL" id="CAH7667191.1"/>
    </source>
</evidence>
<dbReference type="AlphaFoldDB" id="A0AAV0AGR4"/>
<dbReference type="EMBL" id="CALTRL010000210">
    <property type="protein sequence ID" value="CAH7667191.1"/>
    <property type="molecule type" value="Genomic_DNA"/>
</dbReference>
<evidence type="ECO:0000256" key="3">
    <source>
        <dbReference type="SAM" id="SignalP"/>
    </source>
</evidence>
<keyword evidence="2" id="KW-1133">Transmembrane helix</keyword>
<protein>
    <submittedName>
        <fullName evidence="4">Uncharacterized protein</fullName>
    </submittedName>
</protein>